<evidence type="ECO:0000259" key="8">
    <source>
        <dbReference type="Pfam" id="PF13515"/>
    </source>
</evidence>
<feature type="compositionally biased region" description="Polar residues" evidence="6">
    <location>
        <begin position="1008"/>
        <end position="1033"/>
    </location>
</feature>
<keyword evidence="3 7" id="KW-0812">Transmembrane</keyword>
<feature type="transmembrane region" description="Helical" evidence="7">
    <location>
        <begin position="751"/>
        <end position="772"/>
    </location>
</feature>
<dbReference type="OrthoDB" id="270705at2759"/>
<feature type="region of interest" description="Disordered" evidence="6">
    <location>
        <begin position="1003"/>
        <end position="1033"/>
    </location>
</feature>
<comment type="caution">
    <text evidence="9">The sequence shown here is derived from an EMBL/GenBank/DDBJ whole genome shotgun (WGS) entry which is preliminary data.</text>
</comment>
<protein>
    <recommendedName>
        <fullName evidence="8">Integral membrane bound transporter domain-containing protein</fullName>
    </recommendedName>
</protein>
<evidence type="ECO:0000256" key="4">
    <source>
        <dbReference type="ARBA" id="ARBA00022989"/>
    </source>
</evidence>
<dbReference type="Proteomes" id="UP000015354">
    <property type="component" value="Unassembled WGS sequence"/>
</dbReference>
<organism evidence="9 10">
    <name type="scientific">Strigomonas culicis</name>
    <dbReference type="NCBI Taxonomy" id="28005"/>
    <lineage>
        <taxon>Eukaryota</taxon>
        <taxon>Discoba</taxon>
        <taxon>Euglenozoa</taxon>
        <taxon>Kinetoplastea</taxon>
        <taxon>Metakinetoplastina</taxon>
        <taxon>Trypanosomatida</taxon>
        <taxon>Trypanosomatidae</taxon>
        <taxon>Strigomonadinae</taxon>
        <taxon>Strigomonas</taxon>
    </lineage>
</organism>
<keyword evidence="10" id="KW-1185">Reference proteome</keyword>
<keyword evidence="5 7" id="KW-0472">Membrane</keyword>
<dbReference type="GO" id="GO:0005886">
    <property type="term" value="C:plasma membrane"/>
    <property type="evidence" value="ECO:0007669"/>
    <property type="project" value="UniProtKB-SubCell"/>
</dbReference>
<feature type="transmembrane region" description="Helical" evidence="7">
    <location>
        <begin position="666"/>
        <end position="687"/>
    </location>
</feature>
<feature type="transmembrane region" description="Helical" evidence="7">
    <location>
        <begin position="625"/>
        <end position="644"/>
    </location>
</feature>
<feature type="transmembrane region" description="Helical" evidence="7">
    <location>
        <begin position="342"/>
        <end position="363"/>
    </location>
</feature>
<keyword evidence="4 7" id="KW-1133">Transmembrane helix</keyword>
<feature type="region of interest" description="Disordered" evidence="6">
    <location>
        <begin position="1"/>
        <end position="60"/>
    </location>
</feature>
<dbReference type="Pfam" id="PF13515">
    <property type="entry name" value="FUSC_2"/>
    <property type="match status" value="1"/>
</dbReference>
<evidence type="ECO:0000256" key="7">
    <source>
        <dbReference type="SAM" id="Phobius"/>
    </source>
</evidence>
<dbReference type="PANTHER" id="PTHR30509">
    <property type="entry name" value="P-HYDROXYBENZOIC ACID EFFLUX PUMP SUBUNIT-RELATED"/>
    <property type="match status" value="1"/>
</dbReference>
<sequence length="1144" mass="128532">MADATTPENNSLVSHPGESRTTGYTTPPHEHAPVGDEEPVTTNSKSVYVDPSVAHRRPFGDVETREAGAFAARVAKKRPSSLFEGVGLASGSGTQNPDDEDRAFQADDMVKPLKKRMTLAFQINEGSATDAEKRAAHDAAKEFDIFHNNDDDDKDAASVDCFGMPTYKPRYPSVAYNADTDLSIPWNLRRVRRRMQCDFFNFLSIPQFWKQFEFATRVTACAVLIPSAIIAADLTNNPFISPFMVISATVLAAKGSVGEAIAYIFAWTRAGCFWLIPAVIGGLLHLGDHIVGWCIYYTALLFIMALFTEGIVMRICLLLFNSCMVGLLVNTSRDYVYPCRVMVDWCIGTGLCTVAAFFPYPIFCKAEAQRKLTQIAKNTGTAFRGLAYSFWSPSNVERNMALSKVRLMTQSLDDLLPEFEHNQAFAFFEFFFESTEQREIRDIKFTFFERLRINLSSMTRVLDIVEGNPSAVDDSDRASAFGELLTPQLDAVAESFDVLMDQLAHARSRKAILNLRESFDTFNTRVDEMETAYRAARRALFYEHVSFTLEEFVPLMTFYLFTVICFRDTIEMFEVDVKKYKPSTVTTIKKIFMKVAADPFTENLEFLRKLFTLFNRREWQRVLEAVKVSGAMLLTIGFSFLINIDKESFTGPNIIAFVSGSNPVEAVQASIVRLTGCLLGTVLGFFAGIYSETAVQRVASLCTLMFCGTFLRNDKEYGIMSVYGMFVLIPLDSVVETTIADTVARMNQNTFGIFIYLFVSAIIFPLTPSVILRAKRVNVLKVMSDVLQKMADMFSELPTRKSNAAAFAMVNIESSGDDTLASNDERAPATVPGPVRVTNRSMHVAFGKDAPMEALDKQLNNLIKRLKGTKQYMGFAKDERTLIEIDYPVRACQNTYNHMYRMTYLLKTMYFSWNVIRSQPHFLKGSRKMYEALTPIASDIAYSFHRFVALMACMMKDPSVNLEGEVTRAVVDLMEMTQELQTRKSQIMLVLINKSVSKYRNGEEMSPLSLSPGTSFPISRQDSSPHSTTSNPTRGLVRAATYDVIHGDASQNPTTYYSPTLATKENFRVAESHHNVTIGHYFSQEDISRASEPVRLPENFRFPVSSEDAEGMHSFGLCLHMFANETKMLMMSLGAMLDLLRSKI</sequence>
<dbReference type="EMBL" id="ATMH01006443">
    <property type="protein sequence ID" value="EPY25855.1"/>
    <property type="molecule type" value="Genomic_DNA"/>
</dbReference>
<dbReference type="AlphaFoldDB" id="S9VRM4"/>
<evidence type="ECO:0000256" key="5">
    <source>
        <dbReference type="ARBA" id="ARBA00023136"/>
    </source>
</evidence>
<evidence type="ECO:0000256" key="2">
    <source>
        <dbReference type="ARBA" id="ARBA00022475"/>
    </source>
</evidence>
<comment type="subcellular location">
    <subcellularLocation>
        <location evidence="1">Cell membrane</location>
        <topology evidence="1">Multi-pass membrane protein</topology>
    </subcellularLocation>
</comment>
<feature type="domain" description="Integral membrane bound transporter" evidence="8">
    <location>
        <begin position="637"/>
        <end position="759"/>
    </location>
</feature>
<accession>S9VRM4</accession>
<feature type="transmembrane region" description="Helical" evidence="7">
    <location>
        <begin position="264"/>
        <end position="284"/>
    </location>
</feature>
<feature type="compositionally biased region" description="Polar residues" evidence="6">
    <location>
        <begin position="1"/>
        <end position="25"/>
    </location>
</feature>
<evidence type="ECO:0000313" key="9">
    <source>
        <dbReference type="EMBL" id="EPY25855.1"/>
    </source>
</evidence>
<keyword evidence="2" id="KW-1003">Cell membrane</keyword>
<dbReference type="InterPro" id="IPR049453">
    <property type="entry name" value="Memb_transporter_dom"/>
</dbReference>
<name>S9VRM4_9TRYP</name>
<evidence type="ECO:0000256" key="1">
    <source>
        <dbReference type="ARBA" id="ARBA00004651"/>
    </source>
</evidence>
<evidence type="ECO:0000256" key="3">
    <source>
        <dbReference type="ARBA" id="ARBA00022692"/>
    </source>
</evidence>
<evidence type="ECO:0000256" key="6">
    <source>
        <dbReference type="SAM" id="MobiDB-lite"/>
    </source>
</evidence>
<feature type="transmembrane region" description="Helical" evidence="7">
    <location>
        <begin position="290"/>
        <end position="307"/>
    </location>
</feature>
<reference evidence="9 10" key="1">
    <citation type="journal article" date="2013" name="PLoS ONE">
        <title>Predicting the Proteins of Angomonas deanei, Strigomonas culicis and Their Respective Endosymbionts Reveals New Aspects of the Trypanosomatidae Family.</title>
        <authorList>
            <person name="Motta M.C."/>
            <person name="Martins A.C."/>
            <person name="de Souza S.S."/>
            <person name="Catta-Preta C.M."/>
            <person name="Silva R."/>
            <person name="Klein C.C."/>
            <person name="de Almeida L.G."/>
            <person name="de Lima Cunha O."/>
            <person name="Ciapina L.P."/>
            <person name="Brocchi M."/>
            <person name="Colabardini A.C."/>
            <person name="de Araujo Lima B."/>
            <person name="Machado C.R."/>
            <person name="de Almeida Soares C.M."/>
            <person name="Probst C.M."/>
            <person name="de Menezes C.B."/>
            <person name="Thompson C.E."/>
            <person name="Bartholomeu D.C."/>
            <person name="Gradia D.F."/>
            <person name="Pavoni D.P."/>
            <person name="Grisard E.C."/>
            <person name="Fantinatti-Garboggini F."/>
            <person name="Marchini F.K."/>
            <person name="Rodrigues-Luiz G.F."/>
            <person name="Wagner G."/>
            <person name="Goldman G.H."/>
            <person name="Fietto J.L."/>
            <person name="Elias M.C."/>
            <person name="Goldman M.H."/>
            <person name="Sagot M.F."/>
            <person name="Pereira M."/>
            <person name="Stoco P.H."/>
            <person name="de Mendonca-Neto R.P."/>
            <person name="Teixeira S.M."/>
            <person name="Maciel T.E."/>
            <person name="de Oliveira Mendes T.A."/>
            <person name="Urmenyi T.P."/>
            <person name="de Souza W."/>
            <person name="Schenkman S."/>
            <person name="de Vasconcelos A.T."/>
        </authorList>
    </citation>
    <scope>NUCLEOTIDE SEQUENCE [LARGE SCALE GENOMIC DNA]</scope>
</reference>
<gene>
    <name evidence="9" type="ORF">STCU_06443</name>
</gene>
<evidence type="ECO:0000313" key="10">
    <source>
        <dbReference type="Proteomes" id="UP000015354"/>
    </source>
</evidence>
<dbReference type="PANTHER" id="PTHR30509:SF38">
    <property type="entry name" value="FUSARIC ACID RESISTANCE PROTEIN-LIKE"/>
    <property type="match status" value="1"/>
</dbReference>
<proteinExistence type="predicted"/>